<dbReference type="PANTHER" id="PTHR43340">
    <property type="entry name" value="HYPOXANTHINE-GUANINE PHOSPHORIBOSYLTRANSFERASE"/>
    <property type="match status" value="1"/>
</dbReference>
<comment type="catalytic activity">
    <reaction evidence="1">
        <text>GMP + diphosphate = guanine + 5-phospho-alpha-D-ribose 1-diphosphate</text>
        <dbReference type="Rhea" id="RHEA:25424"/>
        <dbReference type="ChEBI" id="CHEBI:16235"/>
        <dbReference type="ChEBI" id="CHEBI:33019"/>
        <dbReference type="ChEBI" id="CHEBI:58017"/>
        <dbReference type="ChEBI" id="CHEBI:58115"/>
        <dbReference type="EC" id="2.4.2.8"/>
    </reaction>
    <physiologicalReaction direction="right-to-left" evidence="1">
        <dbReference type="Rhea" id="RHEA:25426"/>
    </physiologicalReaction>
</comment>
<dbReference type="RefSeq" id="WP_124941567.1">
    <property type="nucleotide sequence ID" value="NZ_CP033578.1"/>
</dbReference>
<dbReference type="EMBL" id="CP033578">
    <property type="protein sequence ID" value="AYV23680.1"/>
    <property type="molecule type" value="Genomic_DNA"/>
</dbReference>
<keyword evidence="4" id="KW-0328">Glycosyltransferase</keyword>
<dbReference type="GO" id="GO:0046100">
    <property type="term" value="P:hypoxanthine metabolic process"/>
    <property type="evidence" value="ECO:0007669"/>
    <property type="project" value="TreeGrafter"/>
</dbReference>
<evidence type="ECO:0000256" key="2">
    <source>
        <dbReference type="ARBA" id="ARBA00049402"/>
    </source>
</evidence>
<feature type="domain" description="Phosphoribosyltransferase" evidence="3">
    <location>
        <begin position="13"/>
        <end position="132"/>
    </location>
</feature>
<gene>
    <name evidence="4" type="ORF">ECB94_20570</name>
</gene>
<dbReference type="GO" id="GO:0032264">
    <property type="term" value="P:IMP salvage"/>
    <property type="evidence" value="ECO:0007669"/>
    <property type="project" value="TreeGrafter"/>
</dbReference>
<proteinExistence type="predicted"/>
<evidence type="ECO:0000313" key="4">
    <source>
        <dbReference type="EMBL" id="AYV23680.1"/>
    </source>
</evidence>
<accession>A0A3G4VFY7</accession>
<dbReference type="InterPro" id="IPR029057">
    <property type="entry name" value="PRTase-like"/>
</dbReference>
<dbReference type="InterPro" id="IPR000836">
    <property type="entry name" value="PRTase_dom"/>
</dbReference>
<dbReference type="GO" id="GO:0000287">
    <property type="term" value="F:magnesium ion binding"/>
    <property type="evidence" value="ECO:0007669"/>
    <property type="project" value="TreeGrafter"/>
</dbReference>
<dbReference type="GO" id="GO:0005829">
    <property type="term" value="C:cytosol"/>
    <property type="evidence" value="ECO:0007669"/>
    <property type="project" value="TreeGrafter"/>
</dbReference>
<keyword evidence="4" id="KW-0808">Transferase</keyword>
<dbReference type="Pfam" id="PF00156">
    <property type="entry name" value="Pribosyltran"/>
    <property type="match status" value="1"/>
</dbReference>
<protein>
    <submittedName>
        <fullName evidence="4">Hypoxanthine phosphoribosyltransferase</fullName>
    </submittedName>
</protein>
<dbReference type="Proteomes" id="UP000279760">
    <property type="component" value="Chromosome 2"/>
</dbReference>
<reference evidence="4 5" key="1">
    <citation type="submission" date="2018-11" db="EMBL/GenBank/DDBJ databases">
        <title>Complete Genome Sequence of Vbrio mediterranei 117-T6: a Potential Pathogen Bacteria Isolated from the Conchocelis of Pyropia.</title>
        <authorList>
            <person name="Liu Q."/>
        </authorList>
    </citation>
    <scope>NUCLEOTIDE SEQUENCE [LARGE SCALE GENOMIC DNA]</scope>
    <source>
        <strain evidence="4 5">117-T6</strain>
    </source>
</reference>
<dbReference type="InterPro" id="IPR050408">
    <property type="entry name" value="HGPRT"/>
</dbReference>
<dbReference type="SUPFAM" id="SSF53271">
    <property type="entry name" value="PRTase-like"/>
    <property type="match status" value="1"/>
</dbReference>
<sequence length="172" mass="19121">MKSQHIGELVLSTEQIQDGVIAIADVLNNDFESAVIISVVPGGILFTADLVRHLTFDIKMDYISCPHTPGDSNNSSEIVYHQNISIEGQDVIVIDDAIESGGTMKRLVQYLTENFAPKSVSIATLFVKPGRVDIPFQQFYAYEMENNDLLVGYGLPWQDKLRNVPHVSKLVK</sequence>
<evidence type="ECO:0000259" key="3">
    <source>
        <dbReference type="Pfam" id="PF00156"/>
    </source>
</evidence>
<dbReference type="GO" id="GO:0032263">
    <property type="term" value="P:GMP salvage"/>
    <property type="evidence" value="ECO:0007669"/>
    <property type="project" value="TreeGrafter"/>
</dbReference>
<name>A0A3G4VFY7_9VIBR</name>
<dbReference type="GO" id="GO:0004422">
    <property type="term" value="F:hypoxanthine phosphoribosyltransferase activity"/>
    <property type="evidence" value="ECO:0007669"/>
    <property type="project" value="TreeGrafter"/>
</dbReference>
<dbReference type="AlphaFoldDB" id="A0A3G4VFY7"/>
<evidence type="ECO:0000313" key="5">
    <source>
        <dbReference type="Proteomes" id="UP000279760"/>
    </source>
</evidence>
<dbReference type="PANTHER" id="PTHR43340:SF1">
    <property type="entry name" value="HYPOXANTHINE PHOSPHORIBOSYLTRANSFERASE"/>
    <property type="match status" value="1"/>
</dbReference>
<dbReference type="Gene3D" id="3.40.50.2020">
    <property type="match status" value="1"/>
</dbReference>
<dbReference type="CDD" id="cd06223">
    <property type="entry name" value="PRTases_typeI"/>
    <property type="match status" value="1"/>
</dbReference>
<comment type="catalytic activity">
    <reaction evidence="2">
        <text>IMP + diphosphate = hypoxanthine + 5-phospho-alpha-D-ribose 1-diphosphate</text>
        <dbReference type="Rhea" id="RHEA:17973"/>
        <dbReference type="ChEBI" id="CHEBI:17368"/>
        <dbReference type="ChEBI" id="CHEBI:33019"/>
        <dbReference type="ChEBI" id="CHEBI:58017"/>
        <dbReference type="ChEBI" id="CHEBI:58053"/>
        <dbReference type="EC" id="2.4.2.8"/>
    </reaction>
    <physiologicalReaction direction="right-to-left" evidence="2">
        <dbReference type="Rhea" id="RHEA:17975"/>
    </physiologicalReaction>
</comment>
<evidence type="ECO:0000256" key="1">
    <source>
        <dbReference type="ARBA" id="ARBA00048811"/>
    </source>
</evidence>
<organism evidence="4 5">
    <name type="scientific">Vibrio mediterranei</name>
    <dbReference type="NCBI Taxonomy" id="689"/>
    <lineage>
        <taxon>Bacteria</taxon>
        <taxon>Pseudomonadati</taxon>
        <taxon>Pseudomonadota</taxon>
        <taxon>Gammaproteobacteria</taxon>
        <taxon>Vibrionales</taxon>
        <taxon>Vibrionaceae</taxon>
        <taxon>Vibrio</taxon>
    </lineage>
</organism>
<dbReference type="GO" id="GO:0006178">
    <property type="term" value="P:guanine salvage"/>
    <property type="evidence" value="ECO:0007669"/>
    <property type="project" value="TreeGrafter"/>
</dbReference>